<name>Q38YF5_LATSS</name>
<gene>
    <name evidence="2" type="ordered locus">LCA_0471</name>
</gene>
<dbReference type="Proteomes" id="UP000002707">
    <property type="component" value="Chromosome"/>
</dbReference>
<dbReference type="EC" id="2.7.1.69" evidence="2"/>
<comment type="caution">
    <text evidence="1">Lacks conserved residue(s) required for the propagation of feature annotation.</text>
</comment>
<sequence length="130" mass="14193">MMIMQAEIVAIGAQAIDAAEPLVILFNEQATPAIKAVALIQRFTTANQSERLTMTTQSIVVIDGQHYQVTYVGALVNENLNNIGHVALIFDSAPEEDQLQSGLYLTPKDASLQGKPDFKVGTLIQYQETM</sequence>
<evidence type="ECO:0000313" key="3">
    <source>
        <dbReference type="Proteomes" id="UP000002707"/>
    </source>
</evidence>
<dbReference type="KEGG" id="lsa:LCA_0471"/>
<dbReference type="InterPro" id="IPR036665">
    <property type="entry name" value="PTS_IIA_glucitol/sorbitol_sf"/>
</dbReference>
<proteinExistence type="predicted"/>
<dbReference type="PANTHER" id="PTHR40398">
    <property type="entry name" value="PTS SYSTEM GLUCITOL/SORBITOL-SPECIFIC EIIA COMPONENT"/>
    <property type="match status" value="1"/>
</dbReference>
<dbReference type="SUPFAM" id="SSF141530">
    <property type="entry name" value="PTSIIA/GutA-like"/>
    <property type="match status" value="1"/>
</dbReference>
<dbReference type="GO" id="GO:0016301">
    <property type="term" value="F:kinase activity"/>
    <property type="evidence" value="ECO:0007669"/>
    <property type="project" value="TreeGrafter"/>
</dbReference>
<dbReference type="eggNOG" id="COG3731">
    <property type="taxonomic scope" value="Bacteria"/>
</dbReference>
<dbReference type="GO" id="GO:0009401">
    <property type="term" value="P:phosphoenolpyruvate-dependent sugar phosphotransferase system"/>
    <property type="evidence" value="ECO:0007669"/>
    <property type="project" value="InterPro"/>
</dbReference>
<dbReference type="GO" id="GO:0008982">
    <property type="term" value="F:protein-N(PI)-phosphohistidine-sugar phosphotransferase activity"/>
    <property type="evidence" value="ECO:0007669"/>
    <property type="project" value="InterPro"/>
</dbReference>
<evidence type="ECO:0000256" key="1">
    <source>
        <dbReference type="PROSITE-ProRule" id="PRU00420"/>
    </source>
</evidence>
<dbReference type="PANTHER" id="PTHR40398:SF1">
    <property type="entry name" value="PTS SYSTEM GLUCITOL_SORBITOL-SPECIFIC EIIA COMPONENT"/>
    <property type="match status" value="1"/>
</dbReference>
<accession>Q38YF5</accession>
<keyword evidence="3" id="KW-1185">Reference proteome</keyword>
<protein>
    <submittedName>
        <fullName evidence="2">Glucitol/sorbitol phosphotransferase system, enzyme IIA</fullName>
        <ecNumber evidence="2">2.7.1.69</ecNumber>
    </submittedName>
</protein>
<dbReference type="STRING" id="314315.LCA_0471"/>
<dbReference type="HOGENOM" id="CLU_138435_1_0_9"/>
<dbReference type="EMBL" id="CR936503">
    <property type="protein sequence ID" value="CAI54772.1"/>
    <property type="molecule type" value="Genomic_DNA"/>
</dbReference>
<dbReference type="AlphaFoldDB" id="Q38YF5"/>
<dbReference type="InterPro" id="IPR004716">
    <property type="entry name" value="PTS_IIA_glucitol/sorbitol-sp"/>
</dbReference>
<organism evidence="2 3">
    <name type="scientific">Latilactobacillus sakei subsp. sakei (strain 23K)</name>
    <name type="common">Lactobacillus sakei subsp. sakei</name>
    <dbReference type="NCBI Taxonomy" id="314315"/>
    <lineage>
        <taxon>Bacteria</taxon>
        <taxon>Bacillati</taxon>
        <taxon>Bacillota</taxon>
        <taxon>Bacilli</taxon>
        <taxon>Lactobacillales</taxon>
        <taxon>Lactobacillaceae</taxon>
        <taxon>Latilactobacillus</taxon>
    </lineage>
</organism>
<reference evidence="3" key="1">
    <citation type="journal article" date="2005" name="Nat. Biotechnol.">
        <title>The complete genome sequence of the meat-borne lactic acid bacterium Lactobacillus sakei 23K.</title>
        <authorList>
            <person name="Chaillou S."/>
            <person name="Champomier-Verges M.-C."/>
            <person name="Cornet M."/>
            <person name="Crutz-Le Coq A.-M."/>
            <person name="Dudez A.-M."/>
            <person name="Martin V."/>
            <person name="Beaufils S."/>
            <person name="Darbon-Rongere E."/>
            <person name="Bossy R."/>
            <person name="Loux V."/>
            <person name="Zagorec M."/>
        </authorList>
    </citation>
    <scope>NUCLEOTIDE SEQUENCE [LARGE SCALE GENOMIC DNA]</scope>
    <source>
        <strain evidence="3">23K</strain>
    </source>
</reference>
<evidence type="ECO:0000313" key="2">
    <source>
        <dbReference type="EMBL" id="CAI54772.1"/>
    </source>
</evidence>
<dbReference type="GO" id="GO:0005737">
    <property type="term" value="C:cytoplasm"/>
    <property type="evidence" value="ECO:0007669"/>
    <property type="project" value="InterPro"/>
</dbReference>
<dbReference type="PROSITE" id="PS51097">
    <property type="entry name" value="PTS_EIIA_TYPE_5"/>
    <property type="match status" value="1"/>
</dbReference>
<dbReference type="Gene3D" id="2.40.33.40">
    <property type="entry name" value="Phosphotransferase system, glucitol/sorbitol-specific IIA component"/>
    <property type="match status" value="1"/>
</dbReference>
<dbReference type="Pfam" id="PF03829">
    <property type="entry name" value="PTSIIA_gutA"/>
    <property type="match status" value="1"/>
</dbReference>
<keyword evidence="2" id="KW-0808">Transferase</keyword>